<organism evidence="2">
    <name type="scientific">uncultured marine thaumarchaeote AD1000_41_B03</name>
    <dbReference type="NCBI Taxonomy" id="1455915"/>
    <lineage>
        <taxon>Archaea</taxon>
        <taxon>Nitrososphaerota</taxon>
        <taxon>environmental samples</taxon>
    </lineage>
</organism>
<evidence type="ECO:0000256" key="1">
    <source>
        <dbReference type="SAM" id="MobiDB-lite"/>
    </source>
</evidence>
<proteinExistence type="predicted"/>
<name>A0A075FWM4_9ARCH</name>
<accession>A0A075FWM4</accession>
<protein>
    <submittedName>
        <fullName evidence="2">Uncharacterized protein</fullName>
    </submittedName>
</protein>
<dbReference type="EMBL" id="KF900406">
    <property type="protein sequence ID" value="AIE93871.1"/>
    <property type="molecule type" value="Genomic_DNA"/>
</dbReference>
<dbReference type="AlphaFoldDB" id="A0A075FWM4"/>
<sequence length="54" mass="6128">MFGADKKNHGYVCTCKRDTVSKNRKNKVSCKCSMGGHQPKRREMGKNVQRLQTG</sequence>
<reference evidence="2" key="1">
    <citation type="journal article" date="2014" name="Genome Biol. Evol.">
        <title>Pangenome evidence for extensive interdomain horizontal transfer affecting lineage core and shell genes in uncultured planktonic thaumarchaeota and euryarchaeota.</title>
        <authorList>
            <person name="Deschamps P."/>
            <person name="Zivanovic Y."/>
            <person name="Moreira D."/>
            <person name="Rodriguez-Valera F."/>
            <person name="Lopez-Garcia P."/>
        </authorList>
    </citation>
    <scope>NUCLEOTIDE SEQUENCE</scope>
</reference>
<evidence type="ECO:0000313" key="2">
    <source>
        <dbReference type="EMBL" id="AIE93871.1"/>
    </source>
</evidence>
<feature type="region of interest" description="Disordered" evidence="1">
    <location>
        <begin position="29"/>
        <end position="54"/>
    </location>
</feature>